<dbReference type="OrthoDB" id="5197650at2"/>
<proteinExistence type="predicted"/>
<dbReference type="Gene3D" id="1.20.120.520">
    <property type="entry name" value="nmb1532 protein domain like"/>
    <property type="match status" value="1"/>
</dbReference>
<comment type="caution">
    <text evidence="2">The sequence shown here is derived from an EMBL/GenBank/DDBJ whole genome shotgun (WGS) entry which is preliminary data.</text>
</comment>
<protein>
    <submittedName>
        <fullName evidence="2">Hemerythrin domain-containing protein</fullName>
    </submittedName>
</protein>
<dbReference type="CDD" id="cd12108">
    <property type="entry name" value="Hr-like"/>
    <property type="match status" value="1"/>
</dbReference>
<gene>
    <name evidence="2" type="ORF">FH715_03370</name>
</gene>
<keyword evidence="3" id="KW-1185">Reference proteome</keyword>
<dbReference type="InterPro" id="IPR012312">
    <property type="entry name" value="Hemerythrin-like"/>
</dbReference>
<reference evidence="2 3" key="1">
    <citation type="submission" date="2019-06" db="EMBL/GenBank/DDBJ databases">
        <title>Draft genome of Streptomyces sedi sp. JCM16909.</title>
        <authorList>
            <person name="Klykleung N."/>
            <person name="Tanasupawat S."/>
            <person name="Kudo T."/>
            <person name="Yuki M."/>
            <person name="Ohkuma M."/>
        </authorList>
    </citation>
    <scope>NUCLEOTIDE SEQUENCE [LARGE SCALE GENOMIC DNA]</scope>
    <source>
        <strain evidence="2 3">JCM 16909</strain>
    </source>
</reference>
<name>A0A5C4VCZ4_9ACTN</name>
<accession>A0A5C4VCZ4</accession>
<sequence length="230" mass="25453">MANEKNEKNEKPADSRDMIGAHDAMRREFAALPALVAGVPAGDTRGTAVVARHVLMMVDFLHAHHTSEDDHVWPRLRERCPKDVGLLVATMDQQHALIDGELTALAAECRRWSDSAGATERDAVAAVAERLLPPLFEHLALEEERILPLIDRHLTESEWKATVEASLGKVPFSQRLLMLGMALHGADEEQAQLLRAAVPAPVWHVGRPLGTRLYRTHRERLASASRESGL</sequence>
<feature type="domain" description="Hemerythrin-like" evidence="1">
    <location>
        <begin position="18"/>
        <end position="150"/>
    </location>
</feature>
<evidence type="ECO:0000259" key="1">
    <source>
        <dbReference type="Pfam" id="PF01814"/>
    </source>
</evidence>
<evidence type="ECO:0000313" key="3">
    <source>
        <dbReference type="Proteomes" id="UP000311713"/>
    </source>
</evidence>
<dbReference type="RefSeq" id="WP_139640513.1">
    <property type="nucleotide sequence ID" value="NZ_BAAAZS010000148.1"/>
</dbReference>
<dbReference type="EMBL" id="VDGT01000002">
    <property type="protein sequence ID" value="TNM33415.1"/>
    <property type="molecule type" value="Genomic_DNA"/>
</dbReference>
<dbReference type="AlphaFoldDB" id="A0A5C4VCZ4"/>
<evidence type="ECO:0000313" key="2">
    <source>
        <dbReference type="EMBL" id="TNM33415.1"/>
    </source>
</evidence>
<dbReference type="Pfam" id="PF01814">
    <property type="entry name" value="Hemerythrin"/>
    <property type="match status" value="1"/>
</dbReference>
<organism evidence="2 3">
    <name type="scientific">Streptomyces sedi</name>
    <dbReference type="NCBI Taxonomy" id="555059"/>
    <lineage>
        <taxon>Bacteria</taxon>
        <taxon>Bacillati</taxon>
        <taxon>Actinomycetota</taxon>
        <taxon>Actinomycetes</taxon>
        <taxon>Kitasatosporales</taxon>
        <taxon>Streptomycetaceae</taxon>
        <taxon>Streptomyces</taxon>
    </lineage>
</organism>
<dbReference type="Proteomes" id="UP000311713">
    <property type="component" value="Unassembled WGS sequence"/>
</dbReference>